<dbReference type="Proteomes" id="UP000829196">
    <property type="component" value="Unassembled WGS sequence"/>
</dbReference>
<accession>A0A8T3BJT4</accession>
<dbReference type="EMBL" id="JAGYWB010000009">
    <property type="protein sequence ID" value="KAI0511428.1"/>
    <property type="molecule type" value="Genomic_DNA"/>
</dbReference>
<proteinExistence type="predicted"/>
<evidence type="ECO:0000313" key="1">
    <source>
        <dbReference type="EMBL" id="KAI0511428.1"/>
    </source>
</evidence>
<reference evidence="1" key="1">
    <citation type="journal article" date="2022" name="Front. Genet.">
        <title>Chromosome-Scale Assembly of the Dendrobium nobile Genome Provides Insights Into the Molecular Mechanism of the Biosynthesis of the Medicinal Active Ingredient of Dendrobium.</title>
        <authorList>
            <person name="Xu Q."/>
            <person name="Niu S.-C."/>
            <person name="Li K.-L."/>
            <person name="Zheng P.-J."/>
            <person name="Zhang X.-J."/>
            <person name="Jia Y."/>
            <person name="Liu Y."/>
            <person name="Niu Y.-X."/>
            <person name="Yu L.-H."/>
            <person name="Chen D.-F."/>
            <person name="Zhang G.-Q."/>
        </authorList>
    </citation>
    <scope>NUCLEOTIDE SEQUENCE</scope>
    <source>
        <tissue evidence="1">Leaf</tissue>
    </source>
</reference>
<dbReference type="SMR" id="A0A8T3BJT4"/>
<gene>
    <name evidence="1" type="ORF">KFK09_012058</name>
</gene>
<comment type="caution">
    <text evidence="1">The sequence shown here is derived from an EMBL/GenBank/DDBJ whole genome shotgun (WGS) entry which is preliminary data.</text>
</comment>
<organism evidence="1 2">
    <name type="scientific">Dendrobium nobile</name>
    <name type="common">Orchid</name>
    <dbReference type="NCBI Taxonomy" id="94219"/>
    <lineage>
        <taxon>Eukaryota</taxon>
        <taxon>Viridiplantae</taxon>
        <taxon>Streptophyta</taxon>
        <taxon>Embryophyta</taxon>
        <taxon>Tracheophyta</taxon>
        <taxon>Spermatophyta</taxon>
        <taxon>Magnoliopsida</taxon>
        <taxon>Liliopsida</taxon>
        <taxon>Asparagales</taxon>
        <taxon>Orchidaceae</taxon>
        <taxon>Epidendroideae</taxon>
        <taxon>Malaxideae</taxon>
        <taxon>Dendrobiinae</taxon>
        <taxon>Dendrobium</taxon>
    </lineage>
</organism>
<evidence type="ECO:0000313" key="2">
    <source>
        <dbReference type="Proteomes" id="UP000829196"/>
    </source>
</evidence>
<keyword evidence="2" id="KW-1185">Reference proteome</keyword>
<dbReference type="AlphaFoldDB" id="A0A8T3BJT4"/>
<sequence length="306" mass="34223">MRMFNVEAAPVDDKIRESCLRRFCHIKRQLSNHPCFSNLAAPLLFLKPAQHHPVHRHLLSLFSPLVLPHLSRQGCMADPEVDHGLILNSRGEIDSSVTLLGTRISEREHRQGILTVPSSLCGHCNLRGSPNFEILENIDQKSIVDLTIDETKNRAFGLAKDNHAYGLRAIKTLWESYKMGAGLNETSALELRYEKLDSVNEVITGYAESKFPSFIDTKRNSALFLSKNKVDVKFSMEIVFILANGMPSCKCSKFSSHQEKQKAMISEMVGKLTNVVLGQMHYRHSGSKFSSGETSASPIVLSGIWT</sequence>
<protein>
    <submittedName>
        <fullName evidence="1">Uncharacterized protein</fullName>
    </submittedName>
</protein>
<name>A0A8T3BJT4_DENNO</name>